<sequence>RWSQTRWFWRPWLVPFLDTFKGGDVSVARGVLLLGCAAVPLIIRLRNGARIILRMCMKSPLGLFAAVAVVVLVTVDGADDDELPTLSSTTFPRGYYRFLSPSAVLEETPGEQLRNGDGFSAGEEKTDFYRCGLHDGPPPTTTTDGPGNTGRVHGKTRIAGEEEAGEPVNLVIPELGVLQGTLRTASNGFRYSSFRGVPYAEPPVGERRFQPPEKQKPWKGKIKAVDWAKSCMQADVQQVSEDCLYLNIETPFTKQADKLLPILVEIHGGGYIGGSGNLVADALIRHGELVYVTMNYRLGAFGKAVCEKGFLSTGDPSAPGNYGLMDQIAALTWVQAYAHYFGGDASRVTLEGGSAGAASVHQLILSPLARGNSGSGAAGMSGPHPG</sequence>
<keyword evidence="3 5" id="KW-0378">Hydrolase</keyword>
<feature type="domain" description="Carboxylesterase type B" evidence="8">
    <location>
        <begin position="174"/>
        <end position="371"/>
    </location>
</feature>
<dbReference type="InterPro" id="IPR029058">
    <property type="entry name" value="AB_hydrolase_fold"/>
</dbReference>
<dbReference type="PANTHER" id="PTHR11559">
    <property type="entry name" value="CARBOXYLESTERASE"/>
    <property type="match status" value="1"/>
</dbReference>
<feature type="transmembrane region" description="Helical" evidence="7">
    <location>
        <begin position="55"/>
        <end position="75"/>
    </location>
</feature>
<dbReference type="Pfam" id="PF00135">
    <property type="entry name" value="COesterase"/>
    <property type="match status" value="1"/>
</dbReference>
<keyword evidence="7" id="KW-0472">Membrane</keyword>
<comment type="similarity">
    <text evidence="1 5">Belongs to the type-B carboxylesterase/lipase family.</text>
</comment>
<evidence type="ECO:0000256" key="4">
    <source>
        <dbReference type="ARBA" id="ARBA00023180"/>
    </source>
</evidence>
<keyword evidence="2" id="KW-0719">Serine esterase</keyword>
<dbReference type="InterPro" id="IPR019826">
    <property type="entry name" value="Carboxylesterase_B_AS"/>
</dbReference>
<evidence type="ECO:0000313" key="10">
    <source>
        <dbReference type="Proteomes" id="UP000678499"/>
    </source>
</evidence>
<dbReference type="PROSITE" id="PS00122">
    <property type="entry name" value="CARBOXYLESTERASE_B_1"/>
    <property type="match status" value="1"/>
</dbReference>
<keyword evidence="7" id="KW-0812">Transmembrane</keyword>
<reference evidence="9" key="1">
    <citation type="submission" date="2020-11" db="EMBL/GenBank/DDBJ databases">
        <authorList>
            <person name="Tran Van P."/>
        </authorList>
    </citation>
    <scope>NUCLEOTIDE SEQUENCE</scope>
</reference>
<dbReference type="Gene3D" id="3.40.50.1820">
    <property type="entry name" value="alpha/beta hydrolase"/>
    <property type="match status" value="1"/>
</dbReference>
<dbReference type="EC" id="3.1.1.-" evidence="5"/>
<feature type="transmembrane region" description="Helical" evidence="7">
    <location>
        <begin position="26"/>
        <end position="43"/>
    </location>
</feature>
<dbReference type="SUPFAM" id="SSF53474">
    <property type="entry name" value="alpha/beta-Hydrolases"/>
    <property type="match status" value="1"/>
</dbReference>
<protein>
    <recommendedName>
        <fullName evidence="5">Carboxylic ester hydrolase</fullName>
        <ecNumber evidence="5">3.1.1.-</ecNumber>
    </recommendedName>
</protein>
<name>A0A7R9GHM0_9CRUS</name>
<organism evidence="9">
    <name type="scientific">Notodromas monacha</name>
    <dbReference type="NCBI Taxonomy" id="399045"/>
    <lineage>
        <taxon>Eukaryota</taxon>
        <taxon>Metazoa</taxon>
        <taxon>Ecdysozoa</taxon>
        <taxon>Arthropoda</taxon>
        <taxon>Crustacea</taxon>
        <taxon>Oligostraca</taxon>
        <taxon>Ostracoda</taxon>
        <taxon>Podocopa</taxon>
        <taxon>Podocopida</taxon>
        <taxon>Cypridocopina</taxon>
        <taxon>Cypridoidea</taxon>
        <taxon>Cyprididae</taxon>
        <taxon>Notodromas</taxon>
    </lineage>
</organism>
<evidence type="ECO:0000256" key="2">
    <source>
        <dbReference type="ARBA" id="ARBA00022487"/>
    </source>
</evidence>
<keyword evidence="7" id="KW-1133">Transmembrane helix</keyword>
<dbReference type="InterPro" id="IPR050309">
    <property type="entry name" value="Type-B_Carboxylest/Lipase"/>
</dbReference>
<gene>
    <name evidence="9" type="ORF">NMOB1V02_LOCUS9124</name>
</gene>
<evidence type="ECO:0000313" key="9">
    <source>
        <dbReference type="EMBL" id="CAD7281479.1"/>
    </source>
</evidence>
<dbReference type="AlphaFoldDB" id="A0A7R9GHM0"/>
<dbReference type="Proteomes" id="UP000678499">
    <property type="component" value="Unassembled WGS sequence"/>
</dbReference>
<evidence type="ECO:0000256" key="6">
    <source>
        <dbReference type="SAM" id="MobiDB-lite"/>
    </source>
</evidence>
<dbReference type="EMBL" id="CAJPEX010002906">
    <property type="protein sequence ID" value="CAG0921631.1"/>
    <property type="molecule type" value="Genomic_DNA"/>
</dbReference>
<accession>A0A7R9GHM0</accession>
<dbReference type="OrthoDB" id="3200163at2759"/>
<evidence type="ECO:0000256" key="3">
    <source>
        <dbReference type="ARBA" id="ARBA00022801"/>
    </source>
</evidence>
<feature type="compositionally biased region" description="Low complexity" evidence="6">
    <location>
        <begin position="141"/>
        <end position="150"/>
    </location>
</feature>
<dbReference type="EMBL" id="OA884943">
    <property type="protein sequence ID" value="CAD7281479.1"/>
    <property type="molecule type" value="Genomic_DNA"/>
</dbReference>
<keyword evidence="10" id="KW-1185">Reference proteome</keyword>
<keyword evidence="4" id="KW-0325">Glycoprotein</keyword>
<evidence type="ECO:0000256" key="7">
    <source>
        <dbReference type="SAM" id="Phobius"/>
    </source>
</evidence>
<feature type="region of interest" description="Disordered" evidence="6">
    <location>
        <begin position="131"/>
        <end position="151"/>
    </location>
</feature>
<proteinExistence type="inferred from homology"/>
<dbReference type="GO" id="GO:0052689">
    <property type="term" value="F:carboxylic ester hydrolase activity"/>
    <property type="evidence" value="ECO:0007669"/>
    <property type="project" value="UniProtKB-KW"/>
</dbReference>
<evidence type="ECO:0000256" key="5">
    <source>
        <dbReference type="RuleBase" id="RU361235"/>
    </source>
</evidence>
<evidence type="ECO:0000256" key="1">
    <source>
        <dbReference type="ARBA" id="ARBA00005964"/>
    </source>
</evidence>
<dbReference type="InterPro" id="IPR002018">
    <property type="entry name" value="CarbesteraseB"/>
</dbReference>
<feature type="non-terminal residue" evidence="9">
    <location>
        <position position="1"/>
    </location>
</feature>
<evidence type="ECO:0000259" key="8">
    <source>
        <dbReference type="Pfam" id="PF00135"/>
    </source>
</evidence>